<dbReference type="HAMAP" id="MF_02016">
    <property type="entry name" value="MltF"/>
    <property type="match status" value="1"/>
</dbReference>
<evidence type="ECO:0000259" key="10">
    <source>
        <dbReference type="SMART" id="SM00062"/>
    </source>
</evidence>
<feature type="region of interest" description="LT domain" evidence="8">
    <location>
        <begin position="280"/>
        <end position="508"/>
    </location>
</feature>
<dbReference type="CDD" id="cd01009">
    <property type="entry name" value="PBP2_YfhD_N"/>
    <property type="match status" value="1"/>
</dbReference>
<evidence type="ECO:0000256" key="8">
    <source>
        <dbReference type="HAMAP-Rule" id="MF_02016"/>
    </source>
</evidence>
<keyword evidence="7 8" id="KW-0961">Cell wall biogenesis/degradation</keyword>
<keyword evidence="3 8" id="KW-0732">Signal</keyword>
<comment type="similarity">
    <text evidence="1">Belongs to the transglycosylase Slt family.</text>
</comment>
<reference evidence="11 12" key="1">
    <citation type="journal article" date="2014" name="Int. J. Syst. Evol. Microbiol.">
        <title>Solimonas terrae sp. nov., isolated from soil.</title>
        <authorList>
            <person name="Kim S.J."/>
            <person name="Moon J.Y."/>
            <person name="Weon H.Y."/>
            <person name="Ahn J.H."/>
            <person name="Chen W.M."/>
            <person name="Kwon S.W."/>
        </authorList>
    </citation>
    <scope>NUCLEOTIDE SEQUENCE [LARGE SCALE GENOMIC DNA]</scope>
    <source>
        <strain evidence="11 12">KIS83-12</strain>
    </source>
</reference>
<comment type="catalytic activity">
    <reaction evidence="8">
        <text>Exolytic cleavage of the (1-&gt;4)-beta-glycosidic linkage between N-acetylmuramic acid (MurNAc) and N-acetylglucosamine (GlcNAc) residues in peptidoglycan, from either the reducing or the non-reducing ends of the peptidoglycan chains, with concomitant formation of a 1,6-anhydrobond in the MurNAc residue.</text>
        <dbReference type="EC" id="4.2.2.n1"/>
    </reaction>
</comment>
<dbReference type="SUPFAM" id="SSF53850">
    <property type="entry name" value="Periplasmic binding protein-like II"/>
    <property type="match status" value="1"/>
</dbReference>
<protein>
    <recommendedName>
        <fullName evidence="8">Membrane-bound lytic murein transglycosylase F</fullName>
        <ecNumber evidence="8">4.2.2.n1</ecNumber>
    </recommendedName>
    <alternativeName>
        <fullName evidence="8">Murein lyase F</fullName>
    </alternativeName>
</protein>
<feature type="region of interest" description="Disordered" evidence="9">
    <location>
        <begin position="474"/>
        <end position="508"/>
    </location>
</feature>
<comment type="caution">
    <text evidence="8">Lacks conserved residue(s) required for the propagation of feature annotation.</text>
</comment>
<accession>A0A6M2BXS2</accession>
<comment type="similarity">
    <text evidence="8">In the C-terminal section; belongs to the transglycosylase Slt family.</text>
</comment>
<dbReference type="GO" id="GO:0016998">
    <property type="term" value="P:cell wall macromolecule catabolic process"/>
    <property type="evidence" value="ECO:0007669"/>
    <property type="project" value="UniProtKB-UniRule"/>
</dbReference>
<dbReference type="AlphaFoldDB" id="A0A6M2BXS2"/>
<proteinExistence type="inferred from homology"/>
<dbReference type="PROSITE" id="PS00922">
    <property type="entry name" value="TRANSGLYCOSYLASE"/>
    <property type="match status" value="1"/>
</dbReference>
<keyword evidence="6 8" id="KW-0456">Lyase</keyword>
<feature type="active site" evidence="8">
    <location>
        <position position="326"/>
    </location>
</feature>
<dbReference type="InterPro" id="IPR008258">
    <property type="entry name" value="Transglycosylase_SLT_dom_1"/>
</dbReference>
<dbReference type="NCBIfam" id="NF008112">
    <property type="entry name" value="PRK10859.1"/>
    <property type="match status" value="1"/>
</dbReference>
<organism evidence="11 12">
    <name type="scientific">Solimonas terrae</name>
    <dbReference type="NCBI Taxonomy" id="1396819"/>
    <lineage>
        <taxon>Bacteria</taxon>
        <taxon>Pseudomonadati</taxon>
        <taxon>Pseudomonadota</taxon>
        <taxon>Gammaproteobacteria</taxon>
        <taxon>Nevskiales</taxon>
        <taxon>Nevskiaceae</taxon>
        <taxon>Solimonas</taxon>
    </lineage>
</organism>
<evidence type="ECO:0000313" key="11">
    <source>
        <dbReference type="EMBL" id="NGY06981.1"/>
    </source>
</evidence>
<dbReference type="InterPro" id="IPR023346">
    <property type="entry name" value="Lysozyme-like_dom_sf"/>
</dbReference>
<dbReference type="Pfam" id="PF01464">
    <property type="entry name" value="SLT"/>
    <property type="match status" value="1"/>
</dbReference>
<comment type="similarity">
    <text evidence="2">Belongs to the bacterial solute-binding protein 3 family.</text>
</comment>
<dbReference type="GO" id="GO:0009279">
    <property type="term" value="C:cell outer membrane"/>
    <property type="evidence" value="ECO:0007669"/>
    <property type="project" value="UniProtKB-SubCell"/>
</dbReference>
<comment type="subcellular location">
    <subcellularLocation>
        <location evidence="8">Cell outer membrane</location>
        <topology evidence="8">Peripheral membrane protein</topology>
    </subcellularLocation>
    <text evidence="8">Attached to the inner leaflet of the outer membrane.</text>
</comment>
<comment type="similarity">
    <text evidence="8">In the N-terminal section; belongs to the bacterial solute-binding protein 3 family.</text>
</comment>
<evidence type="ECO:0000256" key="9">
    <source>
        <dbReference type="SAM" id="MobiDB-lite"/>
    </source>
</evidence>
<name>A0A6M2BXS2_9GAMM</name>
<comment type="domain">
    <text evidence="8">The N-terminal domain does not have lytic activity and probably modulates enzymatic activity. The C-terminal domain is the catalytic active domain.</text>
</comment>
<evidence type="ECO:0000256" key="7">
    <source>
        <dbReference type="ARBA" id="ARBA00023316"/>
    </source>
</evidence>
<keyword evidence="4 8" id="KW-0472">Membrane</keyword>
<dbReference type="InterPro" id="IPR001638">
    <property type="entry name" value="Solute-binding_3/MltF_N"/>
</dbReference>
<evidence type="ECO:0000256" key="3">
    <source>
        <dbReference type="ARBA" id="ARBA00022729"/>
    </source>
</evidence>
<dbReference type="Pfam" id="PF00497">
    <property type="entry name" value="SBP_bac_3"/>
    <property type="match status" value="1"/>
</dbReference>
<dbReference type="GO" id="GO:0009253">
    <property type="term" value="P:peptidoglycan catabolic process"/>
    <property type="evidence" value="ECO:0007669"/>
    <property type="project" value="TreeGrafter"/>
</dbReference>
<dbReference type="Gene3D" id="1.10.530.10">
    <property type="match status" value="1"/>
</dbReference>
<dbReference type="PANTHER" id="PTHR35936">
    <property type="entry name" value="MEMBRANE-BOUND LYTIC MUREIN TRANSGLYCOSYLASE F"/>
    <property type="match status" value="1"/>
</dbReference>
<dbReference type="PANTHER" id="PTHR35936:SF32">
    <property type="entry name" value="MEMBRANE-BOUND LYTIC MUREIN TRANSGLYCOSYLASE F"/>
    <property type="match status" value="1"/>
</dbReference>
<dbReference type="InterPro" id="IPR023703">
    <property type="entry name" value="MltF"/>
</dbReference>
<feature type="domain" description="Solute-binding protein family 3/N-terminal" evidence="10">
    <location>
        <begin position="55"/>
        <end position="279"/>
    </location>
</feature>
<keyword evidence="5 8" id="KW-0998">Cell outer membrane</keyword>
<gene>
    <name evidence="8 11" type="primary">mltF</name>
    <name evidence="11" type="ORF">G7Y85_19575</name>
</gene>
<evidence type="ECO:0000313" key="12">
    <source>
        <dbReference type="Proteomes" id="UP000472676"/>
    </source>
</evidence>
<keyword evidence="12" id="KW-1185">Reference proteome</keyword>
<evidence type="ECO:0000256" key="2">
    <source>
        <dbReference type="ARBA" id="ARBA00010333"/>
    </source>
</evidence>
<evidence type="ECO:0000256" key="6">
    <source>
        <dbReference type="ARBA" id="ARBA00023239"/>
    </source>
</evidence>
<dbReference type="SUPFAM" id="SSF53955">
    <property type="entry name" value="Lysozyme-like"/>
    <property type="match status" value="1"/>
</dbReference>
<dbReference type="Gene3D" id="3.40.190.10">
    <property type="entry name" value="Periplasmic binding protein-like II"/>
    <property type="match status" value="2"/>
</dbReference>
<comment type="caution">
    <text evidence="11">The sequence shown here is derived from an EMBL/GenBank/DDBJ whole genome shotgun (WGS) entry which is preliminary data.</text>
</comment>
<evidence type="ECO:0000256" key="1">
    <source>
        <dbReference type="ARBA" id="ARBA00007734"/>
    </source>
</evidence>
<sequence length="508" mass="56347">MNLAATPTPRDKENRPTRVGRARLLFLIGLFGLFSVLGTCSPRQSTLAEVRALGVLRVATVNSPTAYYIGQDGDPTGFEYDLAKAFADQLGVKLELVVAANPPAAVEMVRAGVVHMAAASITETAGRKKLVRFSRPLLKVVPELVYRLGQPRPENLGDLHGVLRVVKDSTPVETLQSLQASRYPQLKWAETNEDVAEELLYQVSQGTLDYTIVNSDLLEINQRYYPNLRTAFTVSDALDVAWAFRAGKDTSLTNAAAKFFDALGNEELARIKDRYFGHVDQVDSQGALALATHVDTRLKRYRAAFEQAGDKNDLDWRLLAAIGYQESHWDADATSPTGVRGIMMLTNDTAAFLKVDDREDPAQSISGGARYFKQIADQLPVDIPEPDRTWMALAAYNMGVGHLIDARALTEKLGGNPNRWLDVRRTLPLLSQSRWYAQTRHGYARGHQAVIYVGNIRSYYDMLVWITRDKDATPKTALEAAEEQKQETEPDDDKPDDSSPLNINSPVL</sequence>
<dbReference type="CDD" id="cd13403">
    <property type="entry name" value="MLTF-like"/>
    <property type="match status" value="1"/>
</dbReference>
<dbReference type="InterPro" id="IPR000189">
    <property type="entry name" value="Transglyc_AS"/>
</dbReference>
<evidence type="ECO:0000256" key="5">
    <source>
        <dbReference type="ARBA" id="ARBA00023237"/>
    </source>
</evidence>
<dbReference type="EMBL" id="JAAMOW010000012">
    <property type="protein sequence ID" value="NGY06981.1"/>
    <property type="molecule type" value="Genomic_DNA"/>
</dbReference>
<comment type="function">
    <text evidence="8">Murein-degrading enzyme that degrades murein glycan strands and insoluble, high-molecular weight murein sacculi, with the concomitant formation of a 1,6-anhydromuramoyl product. Lytic transglycosylases (LTs) play an integral role in the metabolism of the peptidoglycan (PG) sacculus. Their lytic action creates space within the PG sacculus to allow for its expansion as well as for the insertion of various structures such as secretion systems and flagella.</text>
</comment>
<dbReference type="SMART" id="SM00062">
    <property type="entry name" value="PBPb"/>
    <property type="match status" value="1"/>
</dbReference>
<dbReference type="Proteomes" id="UP000472676">
    <property type="component" value="Unassembled WGS sequence"/>
</dbReference>
<dbReference type="EC" id="4.2.2.n1" evidence="8"/>
<dbReference type="GO" id="GO:0071555">
    <property type="term" value="P:cell wall organization"/>
    <property type="evidence" value="ECO:0007669"/>
    <property type="project" value="UniProtKB-KW"/>
</dbReference>
<dbReference type="GO" id="GO:0008933">
    <property type="term" value="F:peptidoglycan lytic transglycosylase activity"/>
    <property type="evidence" value="ECO:0007669"/>
    <property type="project" value="UniProtKB-UniRule"/>
</dbReference>
<evidence type="ECO:0000256" key="4">
    <source>
        <dbReference type="ARBA" id="ARBA00023136"/>
    </source>
</evidence>